<dbReference type="PRINTS" id="PR00035">
    <property type="entry name" value="HTHGNTR"/>
</dbReference>
<dbReference type="InterPro" id="IPR036390">
    <property type="entry name" value="WH_DNA-bd_sf"/>
</dbReference>
<dbReference type="PANTHER" id="PTHR44846:SF1">
    <property type="entry name" value="MANNOSYL-D-GLYCERATE TRANSPORT_METABOLISM SYSTEM REPRESSOR MNGR-RELATED"/>
    <property type="match status" value="1"/>
</dbReference>
<dbReference type="GO" id="GO:0045892">
    <property type="term" value="P:negative regulation of DNA-templated transcription"/>
    <property type="evidence" value="ECO:0007669"/>
    <property type="project" value="TreeGrafter"/>
</dbReference>
<dbReference type="Pfam" id="PF00392">
    <property type="entry name" value="GntR"/>
    <property type="match status" value="1"/>
</dbReference>
<dbReference type="Pfam" id="PF07702">
    <property type="entry name" value="UTRA"/>
    <property type="match status" value="1"/>
</dbReference>
<dbReference type="STRING" id="1121022.GCA_000376105_02897"/>
<keyword evidence="3" id="KW-0804">Transcription</keyword>
<feature type="domain" description="HTH gntR-type" evidence="4">
    <location>
        <begin position="15"/>
        <end position="83"/>
    </location>
</feature>
<dbReference type="InterPro" id="IPR001034">
    <property type="entry name" value="DeoR_HTH"/>
</dbReference>
<dbReference type="eggNOG" id="COG2188">
    <property type="taxonomic scope" value="Bacteria"/>
</dbReference>
<evidence type="ECO:0000259" key="4">
    <source>
        <dbReference type="PROSITE" id="PS50949"/>
    </source>
</evidence>
<dbReference type="SUPFAM" id="SSF46785">
    <property type="entry name" value="Winged helix' DNA-binding domain"/>
    <property type="match status" value="1"/>
</dbReference>
<dbReference type="InterPro" id="IPR050679">
    <property type="entry name" value="Bact_HTH_transcr_reg"/>
</dbReference>
<dbReference type="CDD" id="cd07377">
    <property type="entry name" value="WHTH_GntR"/>
    <property type="match status" value="1"/>
</dbReference>
<dbReference type="GO" id="GO:0003700">
    <property type="term" value="F:DNA-binding transcription factor activity"/>
    <property type="evidence" value="ECO:0007669"/>
    <property type="project" value="InterPro"/>
</dbReference>
<evidence type="ECO:0000256" key="2">
    <source>
        <dbReference type="ARBA" id="ARBA00023125"/>
    </source>
</evidence>
<gene>
    <name evidence="5" type="ORF">ABENE_07535</name>
</gene>
<dbReference type="PANTHER" id="PTHR44846">
    <property type="entry name" value="MANNOSYL-D-GLYCERATE TRANSPORT/METABOLISM SYSTEM REPRESSOR MNGR-RELATED"/>
    <property type="match status" value="1"/>
</dbReference>
<dbReference type="PRINTS" id="PR00037">
    <property type="entry name" value="HTHLACR"/>
</dbReference>
<dbReference type="RefSeq" id="WP_018082563.1">
    <property type="nucleotide sequence ID" value="NZ_AQWM01000015.1"/>
</dbReference>
<dbReference type="SMART" id="SM00866">
    <property type="entry name" value="UTRA"/>
    <property type="match status" value="1"/>
</dbReference>
<dbReference type="Proteomes" id="UP000017837">
    <property type="component" value="Unassembled WGS sequence"/>
</dbReference>
<dbReference type="Gene3D" id="3.40.1410.10">
    <property type="entry name" value="Chorismate lyase-like"/>
    <property type="match status" value="1"/>
</dbReference>
<dbReference type="SMART" id="SM00345">
    <property type="entry name" value="HTH_GNTR"/>
    <property type="match status" value="1"/>
</dbReference>
<evidence type="ECO:0000313" key="5">
    <source>
        <dbReference type="EMBL" id="ESQ92663.1"/>
    </source>
</evidence>
<dbReference type="SUPFAM" id="SSF64288">
    <property type="entry name" value="Chorismate lyase-like"/>
    <property type="match status" value="1"/>
</dbReference>
<dbReference type="InterPro" id="IPR036388">
    <property type="entry name" value="WH-like_DNA-bd_sf"/>
</dbReference>
<sequence>MTFLHRLPDLAPTRGPLYLQLERVLRDAILDGDTSSSAPLPTERDLAERYGISRMTVRRALGDLQRKGLLTRRQGAGTYATARAITQTSGLKGLGEDMAISAGSTHSVVTDRSIDTVTPQDAIALDLGPGARVYRFKRVRYVDLSPIATEISLVPWYCLPSEHTVEESLYSALREAGNAPSRTLQRLRAIALAAEEAKLLKVETGTPGLFIERQGYLRDGRTAELTRAWYRGDASDVIAEISLTEGATNLSKDQATPFVPA</sequence>
<keyword evidence="2" id="KW-0238">DNA-binding</keyword>
<dbReference type="InterPro" id="IPR011663">
    <property type="entry name" value="UTRA"/>
</dbReference>
<evidence type="ECO:0000256" key="1">
    <source>
        <dbReference type="ARBA" id="ARBA00023015"/>
    </source>
</evidence>
<proteinExistence type="predicted"/>
<dbReference type="OrthoDB" id="7173258at2"/>
<comment type="caution">
    <text evidence="5">The sequence shown here is derived from an EMBL/GenBank/DDBJ whole genome shotgun (WGS) entry which is preliminary data.</text>
</comment>
<protein>
    <recommendedName>
        <fullName evidence="4">HTH gntR-type domain-containing protein</fullName>
    </recommendedName>
</protein>
<name>V4RN41_9CAUL</name>
<reference evidence="5 6" key="1">
    <citation type="journal article" date="2014" name="Nature">
        <title>Sequential evolution of bacterial morphology by co-option of a developmental regulator.</title>
        <authorList>
            <person name="Jiang C."/>
            <person name="Brown P.J."/>
            <person name="Ducret A."/>
            <person name="Brun Y.V."/>
        </authorList>
    </citation>
    <scope>NUCLEOTIDE SEQUENCE [LARGE SCALE GENOMIC DNA]</scope>
    <source>
        <strain evidence="5 6">DSM 16100</strain>
    </source>
</reference>
<dbReference type="PATRIC" id="fig|1121022.4.peg.1510"/>
<dbReference type="PROSITE" id="PS50949">
    <property type="entry name" value="HTH_GNTR"/>
    <property type="match status" value="1"/>
</dbReference>
<evidence type="ECO:0000256" key="3">
    <source>
        <dbReference type="ARBA" id="ARBA00023163"/>
    </source>
</evidence>
<evidence type="ECO:0000313" key="6">
    <source>
        <dbReference type="Proteomes" id="UP000017837"/>
    </source>
</evidence>
<dbReference type="InterPro" id="IPR000524">
    <property type="entry name" value="Tscrpt_reg_HTH_GntR"/>
</dbReference>
<organism evidence="5 6">
    <name type="scientific">Asticcacaulis benevestitus DSM 16100 = ATCC BAA-896</name>
    <dbReference type="NCBI Taxonomy" id="1121022"/>
    <lineage>
        <taxon>Bacteria</taxon>
        <taxon>Pseudomonadati</taxon>
        <taxon>Pseudomonadota</taxon>
        <taxon>Alphaproteobacteria</taxon>
        <taxon>Caulobacterales</taxon>
        <taxon>Caulobacteraceae</taxon>
        <taxon>Asticcacaulis</taxon>
    </lineage>
</organism>
<keyword evidence="1" id="KW-0805">Transcription regulation</keyword>
<keyword evidence="6" id="KW-1185">Reference proteome</keyword>
<dbReference type="Gene3D" id="1.10.10.10">
    <property type="entry name" value="Winged helix-like DNA-binding domain superfamily/Winged helix DNA-binding domain"/>
    <property type="match status" value="1"/>
</dbReference>
<dbReference type="InterPro" id="IPR028978">
    <property type="entry name" value="Chorismate_lyase_/UTRA_dom_sf"/>
</dbReference>
<dbReference type="AlphaFoldDB" id="V4RN41"/>
<dbReference type="GO" id="GO:0003677">
    <property type="term" value="F:DNA binding"/>
    <property type="evidence" value="ECO:0007669"/>
    <property type="project" value="UniProtKB-KW"/>
</dbReference>
<accession>V4RN41</accession>
<dbReference type="EMBL" id="AWGB01000011">
    <property type="protein sequence ID" value="ESQ92663.1"/>
    <property type="molecule type" value="Genomic_DNA"/>
</dbReference>